<organism evidence="1">
    <name type="scientific">Arundo donax</name>
    <name type="common">Giant reed</name>
    <name type="synonym">Donax arundinaceus</name>
    <dbReference type="NCBI Taxonomy" id="35708"/>
    <lineage>
        <taxon>Eukaryota</taxon>
        <taxon>Viridiplantae</taxon>
        <taxon>Streptophyta</taxon>
        <taxon>Embryophyta</taxon>
        <taxon>Tracheophyta</taxon>
        <taxon>Spermatophyta</taxon>
        <taxon>Magnoliopsida</taxon>
        <taxon>Liliopsida</taxon>
        <taxon>Poales</taxon>
        <taxon>Poaceae</taxon>
        <taxon>PACMAD clade</taxon>
        <taxon>Arundinoideae</taxon>
        <taxon>Arundineae</taxon>
        <taxon>Arundo</taxon>
    </lineage>
</organism>
<dbReference type="AlphaFoldDB" id="A0A0A8XU30"/>
<sequence length="24" mass="2891">MPWVPVSHLFETCIDLTLKISFWQ</sequence>
<name>A0A0A8XU30_ARUDO</name>
<dbReference type="EMBL" id="GBRH01280499">
    <property type="protein sequence ID" value="JAD17396.1"/>
    <property type="molecule type" value="Transcribed_RNA"/>
</dbReference>
<protein>
    <submittedName>
        <fullName evidence="1">Uncharacterized protein</fullName>
    </submittedName>
</protein>
<proteinExistence type="predicted"/>
<accession>A0A0A8XU30</accession>
<reference evidence="1" key="2">
    <citation type="journal article" date="2015" name="Data Brief">
        <title>Shoot transcriptome of the giant reed, Arundo donax.</title>
        <authorList>
            <person name="Barrero R.A."/>
            <person name="Guerrero F.D."/>
            <person name="Moolhuijzen P."/>
            <person name="Goolsby J.A."/>
            <person name="Tidwell J."/>
            <person name="Bellgard S.E."/>
            <person name="Bellgard M.I."/>
        </authorList>
    </citation>
    <scope>NUCLEOTIDE SEQUENCE</scope>
    <source>
        <tissue evidence="1">Shoot tissue taken approximately 20 cm above the soil surface</tissue>
    </source>
</reference>
<reference evidence="1" key="1">
    <citation type="submission" date="2014-09" db="EMBL/GenBank/DDBJ databases">
        <authorList>
            <person name="Magalhaes I.L.F."/>
            <person name="Oliveira U."/>
            <person name="Santos F.R."/>
            <person name="Vidigal T.H.D.A."/>
            <person name="Brescovit A.D."/>
            <person name="Santos A.J."/>
        </authorList>
    </citation>
    <scope>NUCLEOTIDE SEQUENCE</scope>
    <source>
        <tissue evidence="1">Shoot tissue taken approximately 20 cm above the soil surface</tissue>
    </source>
</reference>
<evidence type="ECO:0000313" key="1">
    <source>
        <dbReference type="EMBL" id="JAD17396.1"/>
    </source>
</evidence>